<feature type="transmembrane region" description="Helical" evidence="1">
    <location>
        <begin position="211"/>
        <end position="230"/>
    </location>
</feature>
<sequence>MGYLYRPRTQTGNTPCIYPGQQPAIPQQLIDEMLKAVAQTIDAPLLFDARAPCIAEFSMPELPPDLPVLAHLFDIFDLQWDYINITAPLSRPPMTLSTIIASRLQFTINVLKEIPKIMVQENQTLWSHKQLYTNGMPKNIQAVTNIQTLLISPVPTTPLEILSHIYILLLSQIMVFFSLDLTANISLILYLESSALILLSCIFFPDPSYTLITLLPTPDIQIVFFVFYFIQLHRLIQGEKNLVYDQKLGLDAGELAAAWTENDYFIVGELNFARVLTEAGATDVDIFGRILLVSYLGIKKARA</sequence>
<protein>
    <submittedName>
        <fullName evidence="2">Uncharacterized protein</fullName>
    </submittedName>
</protein>
<dbReference type="OrthoDB" id="4216928at2759"/>
<keyword evidence="1" id="KW-1133">Transmembrane helix</keyword>
<dbReference type="Proteomes" id="UP000326198">
    <property type="component" value="Unassembled WGS sequence"/>
</dbReference>
<dbReference type="EMBL" id="ML736225">
    <property type="protein sequence ID" value="KAE8377306.1"/>
    <property type="molecule type" value="Genomic_DNA"/>
</dbReference>
<keyword evidence="1" id="KW-0472">Membrane</keyword>
<organism evidence="2 3">
    <name type="scientific">Aspergillus bertholletiae</name>
    <dbReference type="NCBI Taxonomy" id="1226010"/>
    <lineage>
        <taxon>Eukaryota</taxon>
        <taxon>Fungi</taxon>
        <taxon>Dikarya</taxon>
        <taxon>Ascomycota</taxon>
        <taxon>Pezizomycotina</taxon>
        <taxon>Eurotiomycetes</taxon>
        <taxon>Eurotiomycetidae</taxon>
        <taxon>Eurotiales</taxon>
        <taxon>Aspergillaceae</taxon>
        <taxon>Aspergillus</taxon>
        <taxon>Aspergillus subgen. Circumdati</taxon>
    </lineage>
</organism>
<feature type="transmembrane region" description="Helical" evidence="1">
    <location>
        <begin position="161"/>
        <end position="180"/>
    </location>
</feature>
<name>A0A5N7B6R3_9EURO</name>
<dbReference type="AlphaFoldDB" id="A0A5N7B6R3"/>
<reference evidence="2 3" key="1">
    <citation type="submission" date="2019-04" db="EMBL/GenBank/DDBJ databases">
        <title>Friends and foes A comparative genomics studyof 23 Aspergillus species from section Flavi.</title>
        <authorList>
            <consortium name="DOE Joint Genome Institute"/>
            <person name="Kjaerbolling I."/>
            <person name="Vesth T."/>
            <person name="Frisvad J.C."/>
            <person name="Nybo J.L."/>
            <person name="Theobald S."/>
            <person name="Kildgaard S."/>
            <person name="Isbrandt T."/>
            <person name="Kuo A."/>
            <person name="Sato A."/>
            <person name="Lyhne E.K."/>
            <person name="Kogle M.E."/>
            <person name="Wiebenga A."/>
            <person name="Kun R.S."/>
            <person name="Lubbers R.J."/>
            <person name="Makela M.R."/>
            <person name="Barry K."/>
            <person name="Chovatia M."/>
            <person name="Clum A."/>
            <person name="Daum C."/>
            <person name="Haridas S."/>
            <person name="He G."/>
            <person name="LaButti K."/>
            <person name="Lipzen A."/>
            <person name="Mondo S."/>
            <person name="Riley R."/>
            <person name="Salamov A."/>
            <person name="Simmons B.A."/>
            <person name="Magnuson J.K."/>
            <person name="Henrissat B."/>
            <person name="Mortensen U.H."/>
            <person name="Larsen T.O."/>
            <person name="Devries R.P."/>
            <person name="Grigoriev I.V."/>
            <person name="Machida M."/>
            <person name="Baker S.E."/>
            <person name="Andersen M.R."/>
        </authorList>
    </citation>
    <scope>NUCLEOTIDE SEQUENCE [LARGE SCALE GENOMIC DNA]</scope>
    <source>
        <strain evidence="2 3">IBT 29228</strain>
    </source>
</reference>
<evidence type="ECO:0000313" key="2">
    <source>
        <dbReference type="EMBL" id="KAE8377306.1"/>
    </source>
</evidence>
<evidence type="ECO:0000313" key="3">
    <source>
        <dbReference type="Proteomes" id="UP000326198"/>
    </source>
</evidence>
<accession>A0A5N7B6R3</accession>
<keyword evidence="1" id="KW-0812">Transmembrane</keyword>
<keyword evidence="3" id="KW-1185">Reference proteome</keyword>
<gene>
    <name evidence="2" type="ORF">BDV26DRAFT_281933</name>
</gene>
<proteinExistence type="predicted"/>
<evidence type="ECO:0000256" key="1">
    <source>
        <dbReference type="SAM" id="Phobius"/>
    </source>
</evidence>